<comment type="function">
    <text evidence="2">Catalyzes the reversible hydration of cis-homoaconitate to (2R,3S)-homoisocitrate, a step in the alpha-aminoadipate pathway for lysine biosynthesis.</text>
</comment>
<dbReference type="AlphaFoldDB" id="A0A0W8FVJ7"/>
<reference evidence="20" key="1">
    <citation type="journal article" date="2015" name="Proc. Natl. Acad. Sci. U.S.A.">
        <title>Networks of energetic and metabolic interactions define dynamics in microbial communities.</title>
        <authorList>
            <person name="Embree M."/>
            <person name="Liu J.K."/>
            <person name="Al-Bassam M.M."/>
            <person name="Zengler K."/>
        </authorList>
    </citation>
    <scope>NUCLEOTIDE SEQUENCE</scope>
</reference>
<keyword evidence="11" id="KW-0408">Iron</keyword>
<evidence type="ECO:0000256" key="13">
    <source>
        <dbReference type="ARBA" id="ARBA00023128"/>
    </source>
</evidence>
<protein>
    <recommendedName>
        <fullName evidence="7">Homoaconitase, mitochondrial</fullName>
        <ecNumber evidence="6">4.2.1.36</ecNumber>
    </recommendedName>
    <alternativeName>
        <fullName evidence="17">Homoaconitate hydratase</fullName>
    </alternativeName>
</protein>
<name>A0A0W8FVJ7_9ZZZZ</name>
<evidence type="ECO:0000256" key="12">
    <source>
        <dbReference type="ARBA" id="ARBA00023014"/>
    </source>
</evidence>
<dbReference type="EMBL" id="LNQE01000796">
    <property type="protein sequence ID" value="KUG24936.1"/>
    <property type="molecule type" value="Genomic_DNA"/>
</dbReference>
<sequence length="659" mass="72526">MPQNLIEKIVQKHAVGLEENQLVKSGDYVAIQPAYVMTHDNTGAVIPKFRSIGATKLANPRQVVHTLDHDIQNKSEKNLEKYRKIEEFSKSMGCDFYPAGRGIGHQIMIEEGYAFPGTMCVASDSHSNMYGGIGCLGTPIVRTDAAAIWATGRTWWQIPQVAKVELNGKLQPGVTGKDVIITLSGYFNKDEVLNTVIEFTGNGIRFLSVDQRLTIANMTTEWGALAGVFPIDNIAIRWLRKRAGFISRRGLEVVPSDTDGNGRHPRLNKEKIDELEKDLINLKPDKDAFYSKVISISLPSITPHVSGPNSVKVMKPVSQLKKEKIKINKAYLVSCVNSRLEDIQQAAEVIKGKKVADGVKFYVAAASSEVQKLAEQKGYWNDLLQAGAIELPPGCGPCIGLGTGLLEDGEVGISATNRNFKGRMGSPNAQAYLASPAVVAQSAVSGFIDYESLSDTPNIRAEIQLNKKQKSVEQVVKIVNGFQEKINGRLVYCYQDNLNTDGIYPGKYTYQDDFKPEDQAKVVMENYDTDFAKNIQQGDILVGGYNFGSGSSREQAATALKYAGIQCVIVGSASQTYQRNAINNGFLVIESSELTDYLKEKFGTEKLTRYSDSDAEIDFRNSKIIFEANEFDFSPVGTAAQELIVIGGLENWVKQKLEN</sequence>
<evidence type="ECO:0000256" key="7">
    <source>
        <dbReference type="ARBA" id="ARBA00021560"/>
    </source>
</evidence>
<dbReference type="InterPro" id="IPR015931">
    <property type="entry name" value="Acnase/IPM_dHydase_lsu_aba_1/3"/>
</dbReference>
<comment type="subcellular location">
    <subcellularLocation>
        <location evidence="3">Mitochondrion</location>
    </subcellularLocation>
</comment>
<dbReference type="SUPFAM" id="SSF52016">
    <property type="entry name" value="LeuD/IlvD-like"/>
    <property type="match status" value="1"/>
</dbReference>
<comment type="caution">
    <text evidence="20">The sequence shown here is derived from an EMBL/GenBank/DDBJ whole genome shotgun (WGS) entry which is preliminary data.</text>
</comment>
<evidence type="ECO:0000256" key="8">
    <source>
        <dbReference type="ARBA" id="ARBA00022605"/>
    </source>
</evidence>
<keyword evidence="12" id="KW-0411">Iron-sulfur</keyword>
<organism evidence="20">
    <name type="scientific">hydrocarbon metagenome</name>
    <dbReference type="NCBI Taxonomy" id="938273"/>
    <lineage>
        <taxon>unclassified sequences</taxon>
        <taxon>metagenomes</taxon>
        <taxon>ecological metagenomes</taxon>
    </lineage>
</organism>
<comment type="cofactor">
    <cofactor evidence="1">
        <name>[4Fe-4S] cluster</name>
        <dbReference type="ChEBI" id="CHEBI:49883"/>
    </cofactor>
</comment>
<dbReference type="NCBIfam" id="TIGR00139">
    <property type="entry name" value="h_aconitase"/>
    <property type="match status" value="1"/>
</dbReference>
<dbReference type="PRINTS" id="PR00415">
    <property type="entry name" value="ACONITASE"/>
</dbReference>
<comment type="pathway">
    <text evidence="4">Amino-acid biosynthesis; L-lysine biosynthesis via AAA pathway; L-alpha-aminoadipate from 2-oxoglutarate: step 3/5.</text>
</comment>
<evidence type="ECO:0000256" key="15">
    <source>
        <dbReference type="ARBA" id="ARBA00023239"/>
    </source>
</evidence>
<comment type="similarity">
    <text evidence="5">Belongs to the aconitase/IPM isomerase family.</text>
</comment>
<dbReference type="Pfam" id="PF00694">
    <property type="entry name" value="Aconitase_C"/>
    <property type="match status" value="1"/>
</dbReference>
<evidence type="ECO:0000256" key="4">
    <source>
        <dbReference type="ARBA" id="ARBA00005106"/>
    </source>
</evidence>
<dbReference type="SUPFAM" id="SSF53732">
    <property type="entry name" value="Aconitase iron-sulfur domain"/>
    <property type="match status" value="1"/>
</dbReference>
<dbReference type="GO" id="GO:0019878">
    <property type="term" value="P:lysine biosynthetic process via aminoadipic acid"/>
    <property type="evidence" value="ECO:0007669"/>
    <property type="project" value="UniProtKB-UniPathway"/>
</dbReference>
<evidence type="ECO:0000256" key="11">
    <source>
        <dbReference type="ARBA" id="ARBA00023004"/>
    </source>
</evidence>
<dbReference type="InterPro" id="IPR036008">
    <property type="entry name" value="Aconitase_4Fe-4S_dom"/>
</dbReference>
<dbReference type="PANTHER" id="PTHR43822:SF2">
    <property type="entry name" value="HOMOACONITASE, MITOCHONDRIAL"/>
    <property type="match status" value="1"/>
</dbReference>
<dbReference type="InterPro" id="IPR050067">
    <property type="entry name" value="IPM_dehydratase_rel_enz"/>
</dbReference>
<evidence type="ECO:0000256" key="1">
    <source>
        <dbReference type="ARBA" id="ARBA00001966"/>
    </source>
</evidence>
<evidence type="ECO:0000256" key="16">
    <source>
        <dbReference type="ARBA" id="ARBA00029338"/>
    </source>
</evidence>
<keyword evidence="14" id="KW-0457">Lysine biosynthesis</keyword>
<comment type="catalytic activity">
    <reaction evidence="16">
        <text>(2R,3S)-homoisocitrate = cis-homoaconitate + H2O</text>
        <dbReference type="Rhea" id="RHEA:15485"/>
        <dbReference type="ChEBI" id="CHEBI:15377"/>
        <dbReference type="ChEBI" id="CHEBI:15404"/>
        <dbReference type="ChEBI" id="CHEBI:58174"/>
        <dbReference type="EC" id="4.2.1.36"/>
    </reaction>
</comment>
<dbReference type="InterPro" id="IPR015928">
    <property type="entry name" value="Aconitase/3IPM_dehydase_swvl"/>
</dbReference>
<keyword evidence="10" id="KW-0809">Transit peptide</keyword>
<dbReference type="GO" id="GO:0051539">
    <property type="term" value="F:4 iron, 4 sulfur cluster binding"/>
    <property type="evidence" value="ECO:0007669"/>
    <property type="project" value="InterPro"/>
</dbReference>
<feature type="domain" description="Aconitase/3-isopropylmalate dehydratase large subunit alpha/beta/alpha" evidence="18">
    <location>
        <begin position="7"/>
        <end position="446"/>
    </location>
</feature>
<gene>
    <name evidence="20" type="ORF">ASZ90_005252</name>
</gene>
<feature type="domain" description="Aconitase A/isopropylmalate dehydratase small subunit swivel" evidence="19">
    <location>
        <begin position="466"/>
        <end position="592"/>
    </location>
</feature>
<evidence type="ECO:0000256" key="9">
    <source>
        <dbReference type="ARBA" id="ARBA00022723"/>
    </source>
</evidence>
<dbReference type="InterPro" id="IPR004418">
    <property type="entry name" value="Homoaconitase_mito"/>
</dbReference>
<dbReference type="PANTHER" id="PTHR43822">
    <property type="entry name" value="HOMOACONITASE, MITOCHONDRIAL-RELATED"/>
    <property type="match status" value="1"/>
</dbReference>
<evidence type="ECO:0000256" key="10">
    <source>
        <dbReference type="ARBA" id="ARBA00022946"/>
    </source>
</evidence>
<dbReference type="GO" id="GO:0046872">
    <property type="term" value="F:metal ion binding"/>
    <property type="evidence" value="ECO:0007669"/>
    <property type="project" value="UniProtKB-KW"/>
</dbReference>
<dbReference type="GO" id="GO:0004409">
    <property type="term" value="F:homoaconitate hydratase activity"/>
    <property type="evidence" value="ECO:0007669"/>
    <property type="project" value="UniProtKB-EC"/>
</dbReference>
<evidence type="ECO:0000256" key="3">
    <source>
        <dbReference type="ARBA" id="ARBA00004173"/>
    </source>
</evidence>
<dbReference type="GO" id="GO:0005739">
    <property type="term" value="C:mitochondrion"/>
    <property type="evidence" value="ECO:0007669"/>
    <property type="project" value="UniProtKB-SubCell"/>
</dbReference>
<accession>A0A0W8FVJ7</accession>
<proteinExistence type="inferred from homology"/>
<dbReference type="Pfam" id="PF00330">
    <property type="entry name" value="Aconitase"/>
    <property type="match status" value="1"/>
</dbReference>
<evidence type="ECO:0000256" key="17">
    <source>
        <dbReference type="ARBA" id="ARBA00032706"/>
    </source>
</evidence>
<dbReference type="InterPro" id="IPR001030">
    <property type="entry name" value="Acoase/IPM_deHydtase_lsu_aba"/>
</dbReference>
<keyword evidence="9" id="KW-0479">Metal-binding</keyword>
<evidence type="ECO:0000256" key="2">
    <source>
        <dbReference type="ARBA" id="ARBA00003422"/>
    </source>
</evidence>
<evidence type="ECO:0000259" key="19">
    <source>
        <dbReference type="Pfam" id="PF00694"/>
    </source>
</evidence>
<evidence type="ECO:0000256" key="14">
    <source>
        <dbReference type="ARBA" id="ARBA00023154"/>
    </source>
</evidence>
<keyword evidence="13" id="KW-0496">Mitochondrion</keyword>
<keyword evidence="15 20" id="KW-0456">Lyase</keyword>
<dbReference type="InterPro" id="IPR000573">
    <property type="entry name" value="AconitaseA/IPMdHydase_ssu_swvl"/>
</dbReference>
<dbReference type="Gene3D" id="3.20.19.10">
    <property type="entry name" value="Aconitase, domain 4"/>
    <property type="match status" value="1"/>
</dbReference>
<evidence type="ECO:0000256" key="6">
    <source>
        <dbReference type="ARBA" id="ARBA00012022"/>
    </source>
</evidence>
<keyword evidence="8" id="KW-0028">Amino-acid biosynthesis</keyword>
<evidence type="ECO:0000259" key="18">
    <source>
        <dbReference type="Pfam" id="PF00330"/>
    </source>
</evidence>
<dbReference type="UniPathway" id="UPA00033">
    <property type="reaction ID" value="UER01027"/>
</dbReference>
<dbReference type="Gene3D" id="3.30.499.10">
    <property type="entry name" value="Aconitase, domain 3"/>
    <property type="match status" value="2"/>
</dbReference>
<evidence type="ECO:0000256" key="5">
    <source>
        <dbReference type="ARBA" id="ARBA00007185"/>
    </source>
</evidence>
<dbReference type="EC" id="4.2.1.36" evidence="6"/>
<evidence type="ECO:0000313" key="20">
    <source>
        <dbReference type="EMBL" id="KUG24936.1"/>
    </source>
</evidence>